<feature type="site" description="Electron transfer via tryptophanyl radical" evidence="9">
    <location>
        <position position="291"/>
    </location>
</feature>
<evidence type="ECO:0000256" key="3">
    <source>
        <dbReference type="ARBA" id="ARBA00014046"/>
    </source>
</evidence>
<dbReference type="InterPro" id="IPR036155">
    <property type="entry name" value="Crypto/Photolyase_N_sf"/>
</dbReference>
<accession>A0A4Z1B5L4</accession>
<comment type="cofactor">
    <cofactor evidence="8">
        <name>FAD</name>
        <dbReference type="ChEBI" id="CHEBI:57692"/>
    </cofactor>
    <text evidence="8">Binds 1 FAD per subunit.</text>
</comment>
<feature type="domain" description="Photolyase/cryptochrome alpha/beta" evidence="11">
    <location>
        <begin position="1"/>
        <end position="129"/>
    </location>
</feature>
<dbReference type="InterPro" id="IPR036134">
    <property type="entry name" value="Crypto/Photolyase_FAD-like_sf"/>
</dbReference>
<dbReference type="GO" id="GO:0000719">
    <property type="term" value="P:photoreactive repair"/>
    <property type="evidence" value="ECO:0007669"/>
    <property type="project" value="UniProtKB-ARBA"/>
</dbReference>
<dbReference type="PRINTS" id="PR00147">
    <property type="entry name" value="DNAPHOTLYASE"/>
</dbReference>
<reference evidence="12 13" key="1">
    <citation type="submission" date="2019-04" db="EMBL/GenBank/DDBJ databases">
        <title>Genomic characterization of Staphylococcus petrasii strains.</title>
        <authorList>
            <person name="Vrbovska V."/>
            <person name="Kovarovic V."/>
            <person name="Maslanova I."/>
            <person name="Indrakova A."/>
            <person name="Petras P."/>
            <person name="Sedo O."/>
            <person name="Svec P."/>
            <person name="Fisarova L."/>
            <person name="Sedlacek I."/>
            <person name="Doskar J."/>
            <person name="Pantucek R."/>
        </authorList>
    </citation>
    <scope>NUCLEOTIDE SEQUENCE [LARGE SCALE GENOMIC DNA]</scope>
    <source>
        <strain evidence="12 13">CCM 8529</strain>
    </source>
</reference>
<comment type="catalytic activity">
    <reaction evidence="7">
        <text>cyclobutadipyrimidine (in DNA) = 2 pyrimidine residues (in DNA).</text>
        <dbReference type="EC" id="4.1.99.3"/>
    </reaction>
</comment>
<dbReference type="GO" id="GO:0003677">
    <property type="term" value="F:DNA binding"/>
    <property type="evidence" value="ECO:0007669"/>
    <property type="project" value="TreeGrafter"/>
</dbReference>
<evidence type="ECO:0000256" key="10">
    <source>
        <dbReference type="RuleBase" id="RU004182"/>
    </source>
</evidence>
<evidence type="ECO:0000256" key="1">
    <source>
        <dbReference type="ARBA" id="ARBA00001932"/>
    </source>
</evidence>
<evidence type="ECO:0000259" key="11">
    <source>
        <dbReference type="PROSITE" id="PS51645"/>
    </source>
</evidence>
<keyword evidence="6 10" id="KW-0157">Chromophore</keyword>
<dbReference type="InterPro" id="IPR005101">
    <property type="entry name" value="Cryptochr/Photolyase_FAD-bd"/>
</dbReference>
<feature type="binding site" evidence="8">
    <location>
        <begin position="222"/>
        <end position="226"/>
    </location>
    <ligand>
        <name>FAD</name>
        <dbReference type="ChEBI" id="CHEBI:57692"/>
    </ligand>
</feature>
<evidence type="ECO:0000256" key="2">
    <source>
        <dbReference type="ARBA" id="ARBA00013149"/>
    </source>
</evidence>
<dbReference type="RefSeq" id="WP_126565055.1">
    <property type="nucleotide sequence ID" value="NZ_BMCY01000001.1"/>
</dbReference>
<dbReference type="SUPFAM" id="SSF52425">
    <property type="entry name" value="Cryptochrome/photolyase, N-terminal domain"/>
    <property type="match status" value="1"/>
</dbReference>
<dbReference type="InterPro" id="IPR002081">
    <property type="entry name" value="Cryptochrome/DNA_photolyase_1"/>
</dbReference>
<keyword evidence="5 8" id="KW-0274">FAD</keyword>
<keyword evidence="13" id="KW-1185">Reference proteome</keyword>
<protein>
    <recommendedName>
        <fullName evidence="3">Deoxyribodipyrimidine photo-lyase</fullName>
        <ecNumber evidence="2">4.1.99.3</ecNumber>
    </recommendedName>
</protein>
<evidence type="ECO:0000313" key="12">
    <source>
        <dbReference type="EMBL" id="TGN29123.1"/>
    </source>
</evidence>
<feature type="binding site" evidence="8">
    <location>
        <begin position="357"/>
        <end position="359"/>
    </location>
    <ligand>
        <name>FAD</name>
        <dbReference type="ChEBI" id="CHEBI:57692"/>
    </ligand>
</feature>
<dbReference type="Gene3D" id="1.10.579.10">
    <property type="entry name" value="DNA Cyclobutane Dipyrimidine Photolyase, subunit A, domain 3"/>
    <property type="match status" value="1"/>
</dbReference>
<dbReference type="EC" id="4.1.99.3" evidence="2"/>
<dbReference type="Pfam" id="PF03441">
    <property type="entry name" value="FAD_binding_7"/>
    <property type="match status" value="1"/>
</dbReference>
<dbReference type="InterPro" id="IPR014729">
    <property type="entry name" value="Rossmann-like_a/b/a_fold"/>
</dbReference>
<feature type="binding site" evidence="8">
    <location>
        <position position="210"/>
    </location>
    <ligand>
        <name>FAD</name>
        <dbReference type="ChEBI" id="CHEBI:57692"/>
    </ligand>
</feature>
<feature type="site" description="Electron transfer via tryptophanyl radical" evidence="9">
    <location>
        <position position="344"/>
    </location>
</feature>
<dbReference type="InterPro" id="IPR018394">
    <property type="entry name" value="DNA_photolyase_1_CS_C"/>
</dbReference>
<dbReference type="EMBL" id="SRPJ01000001">
    <property type="protein sequence ID" value="TGN29123.1"/>
    <property type="molecule type" value="Genomic_DNA"/>
</dbReference>
<dbReference type="Pfam" id="PF00875">
    <property type="entry name" value="DNA_photolyase"/>
    <property type="match status" value="1"/>
</dbReference>
<evidence type="ECO:0000256" key="7">
    <source>
        <dbReference type="ARBA" id="ARBA00033999"/>
    </source>
</evidence>
<feature type="binding site" evidence="8">
    <location>
        <position position="257"/>
    </location>
    <ligand>
        <name>FAD</name>
        <dbReference type="ChEBI" id="CHEBI:57692"/>
    </ligand>
</feature>
<dbReference type="GO" id="GO:0071949">
    <property type="term" value="F:FAD binding"/>
    <property type="evidence" value="ECO:0007669"/>
    <property type="project" value="TreeGrafter"/>
</dbReference>
<evidence type="ECO:0000256" key="5">
    <source>
        <dbReference type="ARBA" id="ARBA00022827"/>
    </source>
</evidence>
<dbReference type="FunFam" id="1.10.579.10:FF:000003">
    <property type="entry name" value="Deoxyribodipyrimidine photo-lyase"/>
    <property type="match status" value="1"/>
</dbReference>
<dbReference type="AlphaFoldDB" id="A0A4Z1B5L4"/>
<keyword evidence="12" id="KW-0456">Lyase</keyword>
<proteinExistence type="inferred from homology"/>
<dbReference type="PANTHER" id="PTHR11455:SF9">
    <property type="entry name" value="CRYPTOCHROME CIRCADIAN CLOCK 5 ISOFORM X1"/>
    <property type="match status" value="1"/>
</dbReference>
<organism evidence="12 13">
    <name type="scientific">Staphylococcus pragensis</name>
    <dbReference type="NCBI Taxonomy" id="1611836"/>
    <lineage>
        <taxon>Bacteria</taxon>
        <taxon>Bacillati</taxon>
        <taxon>Bacillota</taxon>
        <taxon>Bacilli</taxon>
        <taxon>Bacillales</taxon>
        <taxon>Staphylococcaceae</taxon>
        <taxon>Staphylococcus</taxon>
    </lineage>
</organism>
<dbReference type="Proteomes" id="UP000297459">
    <property type="component" value="Unassembled WGS sequence"/>
</dbReference>
<comment type="cofactor">
    <cofactor evidence="1">
        <name>(6R)-5,10-methylene-5,6,7,8-tetrahydrofolate</name>
        <dbReference type="ChEBI" id="CHEBI:15636"/>
    </cofactor>
</comment>
<evidence type="ECO:0000313" key="13">
    <source>
        <dbReference type="Proteomes" id="UP000297459"/>
    </source>
</evidence>
<dbReference type="Gene3D" id="1.25.40.80">
    <property type="match status" value="1"/>
</dbReference>
<evidence type="ECO:0000256" key="4">
    <source>
        <dbReference type="ARBA" id="ARBA00022630"/>
    </source>
</evidence>
<name>A0A4Z1B5L4_9STAP</name>
<dbReference type="SUPFAM" id="SSF48173">
    <property type="entry name" value="Cryptochrome/photolyase FAD-binding domain"/>
    <property type="match status" value="1"/>
</dbReference>
<dbReference type="PROSITE" id="PS51645">
    <property type="entry name" value="PHR_CRY_ALPHA_BETA"/>
    <property type="match status" value="1"/>
</dbReference>
<evidence type="ECO:0000256" key="8">
    <source>
        <dbReference type="PIRSR" id="PIRSR602081-1"/>
    </source>
</evidence>
<evidence type="ECO:0000256" key="6">
    <source>
        <dbReference type="ARBA" id="ARBA00022991"/>
    </source>
</evidence>
<dbReference type="GO" id="GO:0003904">
    <property type="term" value="F:deoxyribodipyrimidine photo-lyase activity"/>
    <property type="evidence" value="ECO:0007669"/>
    <property type="project" value="UniProtKB-EC"/>
</dbReference>
<feature type="binding site" evidence="8">
    <location>
        <begin position="260"/>
        <end position="267"/>
    </location>
    <ligand>
        <name>FAD</name>
        <dbReference type="ChEBI" id="CHEBI:57692"/>
    </ligand>
</feature>
<dbReference type="GO" id="GO:0009416">
    <property type="term" value="P:response to light stimulus"/>
    <property type="evidence" value="ECO:0007669"/>
    <property type="project" value="TreeGrafter"/>
</dbReference>
<dbReference type="InterPro" id="IPR006050">
    <property type="entry name" value="DNA_photolyase_N"/>
</dbReference>
<dbReference type="Gene3D" id="3.40.50.620">
    <property type="entry name" value="HUPs"/>
    <property type="match status" value="1"/>
</dbReference>
<sequence length="457" mass="54420">MNIGVILNRVFRTQNNPLFEYISQQQNDIDQCYLIIPQEIFEEEGTEMKRNYYYGVLDNFLKELKKHDIEPFLIEYSELGDFCKDKHIEEVVVAGDIMSYHQESYDIRHLKKAFNNYDISVVTLRANHYFKPSTTMNKQGTPYKVFTSFYKAHRSSLRQHSAYDYNLKDIAKLCAKSQQTLDKDDSNDGLSEEQALDQWHDFLENDIQNYDSNREYLPEVLTSQLSIVLAYGLIDIKQIITELLESYEEDESNFEKFIRELMFREFYYVLMTQYPNTAHEAFNEKYRHIKWSYDKKDFKCWYEGKTGFPIVDAAMAELNETGYMHNRMRMVVSQFLTKDLFIDWTWGEDYFRKKLIDFDSASNVHGWQWSASTGTDAVPYFRMFSPIRQSERFDKDALYIKKFVSELEDMPAKWLHEPLKHQSQLEKEGLKLGKDYPEPIVDHKSAREYVMSTFKNL</sequence>
<comment type="similarity">
    <text evidence="10">Belongs to the DNA photolyase family.</text>
</comment>
<evidence type="ECO:0000256" key="9">
    <source>
        <dbReference type="PIRSR" id="PIRSR602081-2"/>
    </source>
</evidence>
<dbReference type="PROSITE" id="PS00394">
    <property type="entry name" value="DNA_PHOTOLYASES_1_1"/>
    <property type="match status" value="1"/>
</dbReference>
<keyword evidence="4 8" id="KW-0285">Flavoprotein</keyword>
<comment type="caution">
    <text evidence="12">The sequence shown here is derived from an EMBL/GenBank/DDBJ whole genome shotgun (WGS) entry which is preliminary data.</text>
</comment>
<gene>
    <name evidence="12" type="ORF">E2558_00505</name>
</gene>
<feature type="site" description="Electron transfer via tryptophanyl radical" evidence="9">
    <location>
        <position position="367"/>
    </location>
</feature>
<dbReference type="PANTHER" id="PTHR11455">
    <property type="entry name" value="CRYPTOCHROME"/>
    <property type="match status" value="1"/>
</dbReference>